<feature type="compositionally biased region" description="Low complexity" evidence="1">
    <location>
        <begin position="288"/>
        <end position="307"/>
    </location>
</feature>
<name>A0A0G4GRE7_VITBC</name>
<dbReference type="EMBL" id="CDMY01000770">
    <property type="protein sequence ID" value="CEM33111.1"/>
    <property type="molecule type" value="Genomic_DNA"/>
</dbReference>
<dbReference type="AlphaFoldDB" id="A0A0G4GRE7"/>
<feature type="compositionally biased region" description="Low complexity" evidence="1">
    <location>
        <begin position="324"/>
        <end position="337"/>
    </location>
</feature>
<feature type="compositionally biased region" description="Polar residues" evidence="1">
    <location>
        <begin position="133"/>
        <end position="162"/>
    </location>
</feature>
<protein>
    <submittedName>
        <fullName evidence="2">Uncharacterized protein</fullName>
    </submittedName>
</protein>
<feature type="compositionally biased region" description="Basic and acidic residues" evidence="1">
    <location>
        <begin position="181"/>
        <end position="190"/>
    </location>
</feature>
<evidence type="ECO:0000256" key="1">
    <source>
        <dbReference type="SAM" id="MobiDB-lite"/>
    </source>
</evidence>
<organism evidence="2 3">
    <name type="scientific">Vitrella brassicaformis (strain CCMP3155)</name>
    <dbReference type="NCBI Taxonomy" id="1169540"/>
    <lineage>
        <taxon>Eukaryota</taxon>
        <taxon>Sar</taxon>
        <taxon>Alveolata</taxon>
        <taxon>Colpodellida</taxon>
        <taxon>Vitrellaceae</taxon>
        <taxon>Vitrella</taxon>
    </lineage>
</organism>
<feature type="region of interest" description="Disordered" evidence="1">
    <location>
        <begin position="69"/>
        <end position="237"/>
    </location>
</feature>
<accession>A0A0G4GRE7</accession>
<proteinExistence type="predicted"/>
<dbReference type="Proteomes" id="UP000041254">
    <property type="component" value="Unassembled WGS sequence"/>
</dbReference>
<evidence type="ECO:0000313" key="3">
    <source>
        <dbReference type="Proteomes" id="UP000041254"/>
    </source>
</evidence>
<feature type="region of interest" description="Disordered" evidence="1">
    <location>
        <begin position="255"/>
        <end position="307"/>
    </location>
</feature>
<sequence>MTETLPPRHVFIHSSSRGVTNPRLKALKRGNLRGPSDTGLSRNARRHEVAHTNASLAAAVSLLLRPKTKAKQEGGGGRHTVAREVSDPATLTTDLVPAGETKSGEAHPNNPADDANPGVSSSMGAGVSSSVGTTRMGSETSTLSVDQHGQSDGKSSSISLSRGDSPADDEDVPPPPPSPEGLKEACEHPEATTSPPSPPPKQDEGASEVQTTVGGDVSRGVTGSSGPGHSSPTAAVKPPEITDNLLTLLNLQQSSSSASSYDNPPATMATANSPPALANRRVLRRHPPASSDSLASSSHAAAGAPPSKRWRCVKWRPFGRWRTRSSSNTTQTASTARSVERDDVRFDESAADYARRMSGDGGPAVLRRDDSREMDDQACGCGPGAGSMLCSIATVACCFGAVMLGCLAMMMGMDSGGEDGFDISGGGGDDGGAGAMDGLALDAYPADNVPQDALQNQDIPVDALRPGSNWMRGTDVAAVLDRDL</sequence>
<gene>
    <name evidence="2" type="ORF">Vbra_18482</name>
</gene>
<dbReference type="VEuPathDB" id="CryptoDB:Vbra_18482"/>
<feature type="compositionally biased region" description="Low complexity" evidence="1">
    <location>
        <begin position="118"/>
        <end position="132"/>
    </location>
</feature>
<evidence type="ECO:0000313" key="2">
    <source>
        <dbReference type="EMBL" id="CEM33111.1"/>
    </source>
</evidence>
<feature type="compositionally biased region" description="Low complexity" evidence="1">
    <location>
        <begin position="220"/>
        <end position="233"/>
    </location>
</feature>
<keyword evidence="3" id="KW-1185">Reference proteome</keyword>
<dbReference type="InParanoid" id="A0A0G4GRE7"/>
<reference evidence="2 3" key="1">
    <citation type="submission" date="2014-11" db="EMBL/GenBank/DDBJ databases">
        <authorList>
            <person name="Zhu J."/>
            <person name="Qi W."/>
            <person name="Song R."/>
        </authorList>
    </citation>
    <scope>NUCLEOTIDE SEQUENCE [LARGE SCALE GENOMIC DNA]</scope>
</reference>
<feature type="region of interest" description="Disordered" evidence="1">
    <location>
        <begin position="323"/>
        <end position="342"/>
    </location>
</feature>